<gene>
    <name evidence="2" type="ORF">SAMN06264365_11879</name>
</gene>
<name>A0A239FJH2_9ACTN</name>
<sequence>MVVVAFVRDRAEAIDVLAGFRERFYRCLNRRADALFELADALLCTDGPVKTLVGLPLAPEHRRGHGAMRG</sequence>
<accession>A0A239FJH2</accession>
<reference evidence="2 3" key="1">
    <citation type="submission" date="2017-06" db="EMBL/GenBank/DDBJ databases">
        <authorList>
            <person name="Kim H.J."/>
            <person name="Triplett B.A."/>
        </authorList>
    </citation>
    <scope>NUCLEOTIDE SEQUENCE [LARGE SCALE GENOMIC DNA]</scope>
    <source>
        <strain evidence="2 3">DSM 43151</strain>
    </source>
</reference>
<dbReference type="OrthoDB" id="3339508at2"/>
<keyword evidence="3" id="KW-1185">Reference proteome</keyword>
<evidence type="ECO:0000259" key="1">
    <source>
        <dbReference type="Pfam" id="PF13546"/>
    </source>
</evidence>
<proteinExistence type="predicted"/>
<dbReference type="InterPro" id="IPR038721">
    <property type="entry name" value="IS701-like_DDE_dom"/>
</dbReference>
<evidence type="ECO:0000313" key="3">
    <source>
        <dbReference type="Proteomes" id="UP000198415"/>
    </source>
</evidence>
<dbReference type="Proteomes" id="UP000198415">
    <property type="component" value="Unassembled WGS sequence"/>
</dbReference>
<dbReference type="Pfam" id="PF13546">
    <property type="entry name" value="DDE_5"/>
    <property type="match status" value="1"/>
</dbReference>
<feature type="domain" description="Transposase IS701-like DDE" evidence="1">
    <location>
        <begin position="23"/>
        <end position="68"/>
    </location>
</feature>
<dbReference type="EMBL" id="FZNR01000018">
    <property type="protein sequence ID" value="SNS56224.1"/>
    <property type="molecule type" value="Genomic_DNA"/>
</dbReference>
<protein>
    <recommendedName>
        <fullName evidence="1">Transposase IS701-like DDE domain-containing protein</fullName>
    </recommendedName>
</protein>
<organism evidence="2 3">
    <name type="scientific">Actinoplanes regularis</name>
    <dbReference type="NCBI Taxonomy" id="52697"/>
    <lineage>
        <taxon>Bacteria</taxon>
        <taxon>Bacillati</taxon>
        <taxon>Actinomycetota</taxon>
        <taxon>Actinomycetes</taxon>
        <taxon>Micromonosporales</taxon>
        <taxon>Micromonosporaceae</taxon>
        <taxon>Actinoplanes</taxon>
    </lineage>
</organism>
<dbReference type="AlphaFoldDB" id="A0A239FJH2"/>
<evidence type="ECO:0000313" key="2">
    <source>
        <dbReference type="EMBL" id="SNS56224.1"/>
    </source>
</evidence>